<feature type="transmembrane region" description="Helical" evidence="1">
    <location>
        <begin position="73"/>
        <end position="95"/>
    </location>
</feature>
<keyword evidence="1" id="KW-0812">Transmembrane</keyword>
<accession>A0AB33Z252</accession>
<sequence length="131" mass="14623">MNLNFNKEDASQVVIGSFALAVPISFSEEAWKLGETLPFANLFLVFILSIVFLSFFAYQIVFQGDIKYRTSIFISRIFIAYFIAACVVALVLLSLNKFPVMLDPVIALKRLIIITMPASMGAIIVDGFDKE</sequence>
<dbReference type="Proteomes" id="UP000015462">
    <property type="component" value="Unassembled WGS sequence"/>
</dbReference>
<dbReference type="Pfam" id="PF09622">
    <property type="entry name" value="DUF2391"/>
    <property type="match status" value="1"/>
</dbReference>
<gene>
    <name evidence="2" type="ORF">L196_04851</name>
</gene>
<evidence type="ECO:0000313" key="3">
    <source>
        <dbReference type="Proteomes" id="UP000015462"/>
    </source>
</evidence>
<keyword evidence="1" id="KW-1133">Transmembrane helix</keyword>
<evidence type="ECO:0000256" key="1">
    <source>
        <dbReference type="SAM" id="Phobius"/>
    </source>
</evidence>
<protein>
    <recommendedName>
        <fullName evidence="4">Integral membrane protein</fullName>
    </recommendedName>
</protein>
<dbReference type="AlphaFoldDB" id="A0AB33Z252"/>
<keyword evidence="3" id="KW-1185">Reference proteome</keyword>
<feature type="transmembrane region" description="Helical" evidence="1">
    <location>
        <begin position="107"/>
        <end position="128"/>
    </location>
</feature>
<comment type="caution">
    <text evidence="2">The sequence shown here is derived from an EMBL/GenBank/DDBJ whole genome shotgun (WGS) entry which is preliminary data.</text>
</comment>
<proteinExistence type="predicted"/>
<keyword evidence="1" id="KW-0472">Membrane</keyword>
<dbReference type="RefSeq" id="WP_015006127.1">
    <property type="nucleotide sequence ID" value="NZ_FQZJ01000005.1"/>
</dbReference>
<evidence type="ECO:0000313" key="2">
    <source>
        <dbReference type="EMBL" id="EPD13352.1"/>
    </source>
</evidence>
<dbReference type="EMBL" id="ASHL01000003">
    <property type="protein sequence ID" value="EPD13352.1"/>
    <property type="molecule type" value="Genomic_DNA"/>
</dbReference>
<dbReference type="InterPro" id="IPR024464">
    <property type="entry name" value="DUF2391"/>
</dbReference>
<organism evidence="2 3">
    <name type="scientific">Cycloclasticus pugetii</name>
    <dbReference type="NCBI Taxonomy" id="34068"/>
    <lineage>
        <taxon>Bacteria</taxon>
        <taxon>Pseudomonadati</taxon>
        <taxon>Pseudomonadota</taxon>
        <taxon>Gammaproteobacteria</taxon>
        <taxon>Thiotrichales</taxon>
        <taxon>Piscirickettsiaceae</taxon>
        <taxon>Cycloclasticus</taxon>
    </lineage>
</organism>
<name>A0AB33Z252_9GAMM</name>
<evidence type="ECO:0008006" key="4">
    <source>
        <dbReference type="Google" id="ProtNLM"/>
    </source>
</evidence>
<feature type="transmembrane region" description="Helical" evidence="1">
    <location>
        <begin position="39"/>
        <end position="61"/>
    </location>
</feature>
<reference evidence="2 3" key="1">
    <citation type="journal article" date="2013" name="Genome Announc.">
        <title>Genome Sequence of the Pyrene- and Fluoranthene-Degrading Bacterium Cycloclasticus sp. Strain PY97M.</title>
        <authorList>
            <person name="Cui Z."/>
            <person name="Xu G."/>
            <person name="Li Q."/>
            <person name="Gao W."/>
            <person name="Zheng L."/>
        </authorList>
    </citation>
    <scope>NUCLEOTIDE SEQUENCE [LARGE SCALE GENOMIC DNA]</scope>
    <source>
        <strain evidence="2 3">PY97M</strain>
    </source>
</reference>